<name>A0A090MT43_AFIFE</name>
<dbReference type="InterPro" id="IPR050832">
    <property type="entry name" value="Bact_Acetyltransf"/>
</dbReference>
<reference evidence="4 5" key="1">
    <citation type="journal article" date="2014" name="Genome Announc.">
        <title>Genome Sequence of Afipia felis Strain 76713, Isolated in Hospital Water Using an Amoeba Co-Culture Procedure.</title>
        <authorList>
            <person name="Benamar S."/>
            <person name="La Scola B."/>
            <person name="Croce O."/>
        </authorList>
    </citation>
    <scope>NUCLEOTIDE SEQUENCE [LARGE SCALE GENOMIC DNA]</scope>
    <source>
        <strain evidence="4 5">76713</strain>
    </source>
</reference>
<evidence type="ECO:0000313" key="4">
    <source>
        <dbReference type="EMBL" id="CEG09347.1"/>
    </source>
</evidence>
<dbReference type="CDD" id="cd04301">
    <property type="entry name" value="NAT_SF"/>
    <property type="match status" value="1"/>
</dbReference>
<organism evidence="4 5">
    <name type="scientific">Afipia felis</name>
    <name type="common">Cat scratch disease bacillus</name>
    <dbReference type="NCBI Taxonomy" id="1035"/>
    <lineage>
        <taxon>Bacteria</taxon>
        <taxon>Pseudomonadati</taxon>
        <taxon>Pseudomonadota</taxon>
        <taxon>Alphaproteobacteria</taxon>
        <taxon>Hyphomicrobiales</taxon>
        <taxon>Nitrobacteraceae</taxon>
        <taxon>Afipia</taxon>
    </lineage>
</organism>
<keyword evidence="2" id="KW-0012">Acyltransferase</keyword>
<keyword evidence="1" id="KW-0808">Transferase</keyword>
<dbReference type="STRING" id="1035.BN961_02772"/>
<dbReference type="GO" id="GO:0016747">
    <property type="term" value="F:acyltransferase activity, transferring groups other than amino-acyl groups"/>
    <property type="evidence" value="ECO:0007669"/>
    <property type="project" value="InterPro"/>
</dbReference>
<dbReference type="PANTHER" id="PTHR43877:SF2">
    <property type="entry name" value="AMINOALKYLPHOSPHONATE N-ACETYLTRANSFERASE-RELATED"/>
    <property type="match status" value="1"/>
</dbReference>
<dbReference type="SUPFAM" id="SSF55729">
    <property type="entry name" value="Acyl-CoA N-acyltransferases (Nat)"/>
    <property type="match status" value="1"/>
</dbReference>
<dbReference type="RefSeq" id="WP_009339880.1">
    <property type="nucleotide sequence ID" value="NZ_CCAZ020000002.1"/>
</dbReference>
<feature type="domain" description="N-acetyltransferase" evidence="3">
    <location>
        <begin position="1"/>
        <end position="148"/>
    </location>
</feature>
<evidence type="ECO:0000259" key="3">
    <source>
        <dbReference type="PROSITE" id="PS51186"/>
    </source>
</evidence>
<protein>
    <submittedName>
        <fullName evidence="4">Aminoalkylphosphonic acid N-acetyltransferase</fullName>
    </submittedName>
</protein>
<sequence>MPLRKARRDEVPRILQLLLDDDLAHEREDTSKGLAPYEAAFDAIAKDANNVLYVWDENGFAVGCVQLTFLPGLSYQGAWIAQAEGVRVDRALRGQRIGEKMMQAIMGIARERGCRSLQLKSDKRRTAAHRFYERIGLRMSHEAMTVDL</sequence>
<dbReference type="OrthoDB" id="9789603at2"/>
<comment type="caution">
    <text evidence="4">The sequence shown here is derived from an EMBL/GenBank/DDBJ whole genome shotgun (WGS) entry which is preliminary data.</text>
</comment>
<accession>A0A090MT43</accession>
<dbReference type="InterPro" id="IPR000182">
    <property type="entry name" value="GNAT_dom"/>
</dbReference>
<gene>
    <name evidence="4" type="ORF">BN961_02772</name>
</gene>
<dbReference type="EMBL" id="CCAZ020000002">
    <property type="protein sequence ID" value="CEG09347.1"/>
    <property type="molecule type" value="Genomic_DNA"/>
</dbReference>
<dbReference type="InterPro" id="IPR016181">
    <property type="entry name" value="Acyl_CoA_acyltransferase"/>
</dbReference>
<keyword evidence="5" id="KW-1185">Reference proteome</keyword>
<evidence type="ECO:0000256" key="2">
    <source>
        <dbReference type="ARBA" id="ARBA00023315"/>
    </source>
</evidence>
<dbReference type="Proteomes" id="UP000035762">
    <property type="component" value="Unassembled WGS sequence"/>
</dbReference>
<dbReference type="PROSITE" id="PS51186">
    <property type="entry name" value="GNAT"/>
    <property type="match status" value="1"/>
</dbReference>
<dbReference type="Pfam" id="PF00583">
    <property type="entry name" value="Acetyltransf_1"/>
    <property type="match status" value="1"/>
</dbReference>
<dbReference type="Gene3D" id="3.40.630.30">
    <property type="match status" value="1"/>
</dbReference>
<evidence type="ECO:0000313" key="5">
    <source>
        <dbReference type="Proteomes" id="UP000035762"/>
    </source>
</evidence>
<proteinExistence type="predicted"/>
<evidence type="ECO:0000256" key="1">
    <source>
        <dbReference type="ARBA" id="ARBA00022679"/>
    </source>
</evidence>
<dbReference type="PANTHER" id="PTHR43877">
    <property type="entry name" value="AMINOALKYLPHOSPHONATE N-ACETYLTRANSFERASE-RELATED-RELATED"/>
    <property type="match status" value="1"/>
</dbReference>
<dbReference type="AlphaFoldDB" id="A0A090MT43"/>